<dbReference type="GO" id="GO:1901982">
    <property type="term" value="F:maltose binding"/>
    <property type="evidence" value="ECO:0007669"/>
    <property type="project" value="TreeGrafter"/>
</dbReference>
<dbReference type="GO" id="GO:0055052">
    <property type="term" value="C:ATP-binding cassette (ABC) transporter complex, substrate-binding subunit-containing"/>
    <property type="evidence" value="ECO:0007669"/>
    <property type="project" value="TreeGrafter"/>
</dbReference>
<keyword evidence="2" id="KW-0813">Transport</keyword>
<evidence type="ECO:0000256" key="3">
    <source>
        <dbReference type="ARBA" id="ARBA00022729"/>
    </source>
</evidence>
<evidence type="ECO:0000313" key="5">
    <source>
        <dbReference type="EMBL" id="OGM90759.1"/>
    </source>
</evidence>
<dbReference type="GO" id="GO:0042956">
    <property type="term" value="P:maltodextrin transmembrane transport"/>
    <property type="evidence" value="ECO:0007669"/>
    <property type="project" value="TreeGrafter"/>
</dbReference>
<dbReference type="STRING" id="1802557.A3A20_02980"/>
<evidence type="ECO:0008006" key="7">
    <source>
        <dbReference type="Google" id="ProtNLM"/>
    </source>
</evidence>
<evidence type="ECO:0000313" key="6">
    <source>
        <dbReference type="Proteomes" id="UP000178946"/>
    </source>
</evidence>
<dbReference type="PANTHER" id="PTHR30061">
    <property type="entry name" value="MALTOSE-BINDING PERIPLASMIC PROTEIN"/>
    <property type="match status" value="1"/>
</dbReference>
<keyword evidence="3" id="KW-0732">Signal</keyword>
<feature type="transmembrane region" description="Helical" evidence="4">
    <location>
        <begin position="7"/>
        <end position="29"/>
    </location>
</feature>
<comment type="caution">
    <text evidence="5">The sequence shown here is derived from an EMBL/GenBank/DDBJ whole genome shotgun (WGS) entry which is preliminary data.</text>
</comment>
<organism evidence="5 6">
    <name type="scientific">Candidatus Wolfebacteria bacterium RIFCSPLOWO2_01_FULL_45_19</name>
    <dbReference type="NCBI Taxonomy" id="1802557"/>
    <lineage>
        <taxon>Bacteria</taxon>
        <taxon>Candidatus Wolfeibacteriota</taxon>
    </lineage>
</organism>
<dbReference type="EMBL" id="MGIR01000008">
    <property type="protein sequence ID" value="OGM90759.1"/>
    <property type="molecule type" value="Genomic_DNA"/>
</dbReference>
<dbReference type="Proteomes" id="UP000178946">
    <property type="component" value="Unassembled WGS sequence"/>
</dbReference>
<name>A0A1F8DRZ9_9BACT</name>
<dbReference type="InterPro" id="IPR006059">
    <property type="entry name" value="SBP"/>
</dbReference>
<sequence>MQFTRNQLIIIGSVVGVVFVIGLIVWFGFRENIGRQDDVRLMAWGVFDDTRAFQTIADGFSAQRRGVIIEYRQFTDPVVYERELVNALAAGTGPDIFMFHNTWLPKHYDKVIPFLSEQMNIAALRELFPKVVEQDFSDDGFVYALPLSVDTLAMLYNKDDFNSASIVFPPKTWSELEDSVSRLRRVNTVTNEIIKPAAAIGGSLKSINRAADLLSLLMLQSGTRMTDSNFGNAAFSQPVIFQNQSFLSGLTAFNFYTQFANASSPFYTWNDSQHYSLDGFADESVSIIFNYAFQIPQLKQKNPFLSIGIASMPQPNTADRRVDFPNYWGLAVSNISSNSNIALDFVKTAATDANIMRSYGALTQKPPALLSLINEKLNDQILGVFARQALTARSWPQIDNVSVEEIFSSMIEAVISGRVSPADALKEAENSVTALMRQRRL</sequence>
<protein>
    <recommendedName>
        <fullName evidence="7">ABC transporter substrate-binding protein</fullName>
    </recommendedName>
</protein>
<evidence type="ECO:0000256" key="2">
    <source>
        <dbReference type="ARBA" id="ARBA00022448"/>
    </source>
</evidence>
<dbReference type="GO" id="GO:0015768">
    <property type="term" value="P:maltose transport"/>
    <property type="evidence" value="ECO:0007669"/>
    <property type="project" value="TreeGrafter"/>
</dbReference>
<dbReference type="AlphaFoldDB" id="A0A1F8DRZ9"/>
<keyword evidence="4" id="KW-0472">Membrane</keyword>
<evidence type="ECO:0000256" key="1">
    <source>
        <dbReference type="ARBA" id="ARBA00008520"/>
    </source>
</evidence>
<comment type="similarity">
    <text evidence="1">Belongs to the bacterial solute-binding protein 1 family.</text>
</comment>
<accession>A0A1F8DRZ9</accession>
<dbReference type="PANTHER" id="PTHR30061:SF50">
    <property type="entry name" value="MALTOSE_MALTODEXTRIN-BINDING PERIPLASMIC PROTEIN"/>
    <property type="match status" value="1"/>
</dbReference>
<dbReference type="SUPFAM" id="SSF53850">
    <property type="entry name" value="Periplasmic binding protein-like II"/>
    <property type="match status" value="1"/>
</dbReference>
<keyword evidence="4" id="KW-0812">Transmembrane</keyword>
<dbReference type="Gene3D" id="3.40.190.10">
    <property type="entry name" value="Periplasmic binding protein-like II"/>
    <property type="match status" value="1"/>
</dbReference>
<reference evidence="5 6" key="1">
    <citation type="journal article" date="2016" name="Nat. Commun.">
        <title>Thousands of microbial genomes shed light on interconnected biogeochemical processes in an aquifer system.</title>
        <authorList>
            <person name="Anantharaman K."/>
            <person name="Brown C.T."/>
            <person name="Hug L.A."/>
            <person name="Sharon I."/>
            <person name="Castelle C.J."/>
            <person name="Probst A.J."/>
            <person name="Thomas B.C."/>
            <person name="Singh A."/>
            <person name="Wilkins M.J."/>
            <person name="Karaoz U."/>
            <person name="Brodie E.L."/>
            <person name="Williams K.H."/>
            <person name="Hubbard S.S."/>
            <person name="Banfield J.F."/>
        </authorList>
    </citation>
    <scope>NUCLEOTIDE SEQUENCE [LARGE SCALE GENOMIC DNA]</scope>
</reference>
<proteinExistence type="inferred from homology"/>
<keyword evidence="4" id="KW-1133">Transmembrane helix</keyword>
<dbReference type="Pfam" id="PF01547">
    <property type="entry name" value="SBP_bac_1"/>
    <property type="match status" value="1"/>
</dbReference>
<evidence type="ECO:0000256" key="4">
    <source>
        <dbReference type="SAM" id="Phobius"/>
    </source>
</evidence>
<gene>
    <name evidence="5" type="ORF">A3A20_02980</name>
</gene>